<evidence type="ECO:0008006" key="5">
    <source>
        <dbReference type="Google" id="ProtNLM"/>
    </source>
</evidence>
<evidence type="ECO:0000256" key="1">
    <source>
        <dbReference type="ARBA" id="ARBA00006484"/>
    </source>
</evidence>
<accession>A0A286GI33</accession>
<dbReference type="SUPFAM" id="SSF51735">
    <property type="entry name" value="NAD(P)-binding Rossmann-fold domains"/>
    <property type="match status" value="1"/>
</dbReference>
<dbReference type="PROSITE" id="PS00061">
    <property type="entry name" value="ADH_SHORT"/>
    <property type="match status" value="1"/>
</dbReference>
<dbReference type="AlphaFoldDB" id="A0A286GI33"/>
<name>A0A286GI33_9PROT</name>
<sequence>MATPAPKAIVTGGAQGIGRAIVERLLDDGRHVFMLDADTAALDTAAGRLAGRGRLTAVACDVADEAAVAAAVATVAQTDGPLTALVANAGIMVRKRVTELSLAEWRRVLDVNLTSAFLLARACAPLMQRDGGAMVTIASTRAHMSEPHTESYSASKGGLLALTHALAVSLGPRVRVNCVSPDWIDVSAWRADPDAVPDALSAEDHAQHPAGRVGRPEDVADMVAWLLSEQSGFVTGAEFVIDGGMTRKMIYAE</sequence>
<keyword evidence="4" id="KW-1185">Reference proteome</keyword>
<reference evidence="3 4" key="1">
    <citation type="submission" date="2017-09" db="EMBL/GenBank/DDBJ databases">
        <authorList>
            <person name="Ehlers B."/>
            <person name="Leendertz F.H."/>
        </authorList>
    </citation>
    <scope>NUCLEOTIDE SEQUENCE [LARGE SCALE GENOMIC DNA]</scope>
    <source>
        <strain evidence="3 4">USBA 140</strain>
    </source>
</reference>
<dbReference type="GO" id="GO:0016491">
    <property type="term" value="F:oxidoreductase activity"/>
    <property type="evidence" value="ECO:0007669"/>
    <property type="project" value="UniProtKB-KW"/>
</dbReference>
<dbReference type="InterPro" id="IPR020904">
    <property type="entry name" value="Sc_DH/Rdtase_CS"/>
</dbReference>
<dbReference type="FunFam" id="3.40.50.720:FF:000084">
    <property type="entry name" value="Short-chain dehydrogenase reductase"/>
    <property type="match status" value="1"/>
</dbReference>
<protein>
    <recommendedName>
        <fullName evidence="5">NAD(P)-dependent dehydrogenase, short-chain alcohol dehydrogenase family</fullName>
    </recommendedName>
</protein>
<evidence type="ECO:0000313" key="4">
    <source>
        <dbReference type="Proteomes" id="UP000219621"/>
    </source>
</evidence>
<evidence type="ECO:0000313" key="3">
    <source>
        <dbReference type="EMBL" id="SOD95193.1"/>
    </source>
</evidence>
<dbReference type="PANTHER" id="PTHR24321">
    <property type="entry name" value="DEHYDROGENASES, SHORT CHAIN"/>
    <property type="match status" value="1"/>
</dbReference>
<dbReference type="InterPro" id="IPR036291">
    <property type="entry name" value="NAD(P)-bd_dom_sf"/>
</dbReference>
<dbReference type="Gene3D" id="3.40.50.720">
    <property type="entry name" value="NAD(P)-binding Rossmann-like Domain"/>
    <property type="match status" value="1"/>
</dbReference>
<comment type="similarity">
    <text evidence="1">Belongs to the short-chain dehydrogenases/reductases (SDR) family.</text>
</comment>
<dbReference type="OrthoDB" id="9790146at2"/>
<keyword evidence="2" id="KW-0560">Oxidoreductase</keyword>
<gene>
    <name evidence="3" type="ORF">SAMN05421508_104257</name>
</gene>
<dbReference type="InterPro" id="IPR002347">
    <property type="entry name" value="SDR_fam"/>
</dbReference>
<organism evidence="3 4">
    <name type="scientific">Caenispirillum bisanense</name>
    <dbReference type="NCBI Taxonomy" id="414052"/>
    <lineage>
        <taxon>Bacteria</taxon>
        <taxon>Pseudomonadati</taxon>
        <taxon>Pseudomonadota</taxon>
        <taxon>Alphaproteobacteria</taxon>
        <taxon>Rhodospirillales</taxon>
        <taxon>Novispirillaceae</taxon>
        <taxon>Caenispirillum</taxon>
    </lineage>
</organism>
<dbReference type="EMBL" id="OCNJ01000004">
    <property type="protein sequence ID" value="SOD95193.1"/>
    <property type="molecule type" value="Genomic_DNA"/>
</dbReference>
<dbReference type="RefSeq" id="WP_097279213.1">
    <property type="nucleotide sequence ID" value="NZ_OCNJ01000004.1"/>
</dbReference>
<evidence type="ECO:0000256" key="2">
    <source>
        <dbReference type="ARBA" id="ARBA00023002"/>
    </source>
</evidence>
<proteinExistence type="inferred from homology"/>
<dbReference type="PANTHER" id="PTHR24321:SF8">
    <property type="entry name" value="ESTRADIOL 17-BETA-DEHYDROGENASE 8-RELATED"/>
    <property type="match status" value="1"/>
</dbReference>
<dbReference type="Pfam" id="PF13561">
    <property type="entry name" value="adh_short_C2"/>
    <property type="match status" value="1"/>
</dbReference>
<dbReference type="PRINTS" id="PR00081">
    <property type="entry name" value="GDHRDH"/>
</dbReference>
<dbReference type="Proteomes" id="UP000219621">
    <property type="component" value="Unassembled WGS sequence"/>
</dbReference>
<dbReference type="PRINTS" id="PR00080">
    <property type="entry name" value="SDRFAMILY"/>
</dbReference>